<dbReference type="InterPro" id="IPR001789">
    <property type="entry name" value="Sig_transdc_resp-reg_receiver"/>
</dbReference>
<dbReference type="SMART" id="SM00448">
    <property type="entry name" value="REC"/>
    <property type="match status" value="1"/>
</dbReference>
<feature type="domain" description="Response regulatory" evidence="5">
    <location>
        <begin position="5"/>
        <end position="117"/>
    </location>
</feature>
<accession>A0A7X0JG88</accession>
<evidence type="ECO:0000313" key="6">
    <source>
        <dbReference type="EMBL" id="MBB6507014.1"/>
    </source>
</evidence>
<reference evidence="6 7" key="1">
    <citation type="submission" date="2020-08" db="EMBL/GenBank/DDBJ databases">
        <title>The Agave Microbiome: Exploring the role of microbial communities in plant adaptations to desert environments.</title>
        <authorList>
            <person name="Partida-Martinez L.P."/>
        </authorList>
    </citation>
    <scope>NUCLEOTIDE SEQUENCE [LARGE SCALE GENOMIC DNA]</scope>
    <source>
        <strain evidence="6 7">AS3.12</strain>
    </source>
</reference>
<keyword evidence="7" id="KW-1185">Reference proteome</keyword>
<dbReference type="PANTHER" id="PTHR44591">
    <property type="entry name" value="STRESS RESPONSE REGULATOR PROTEIN 1"/>
    <property type="match status" value="1"/>
</dbReference>
<evidence type="ECO:0000256" key="3">
    <source>
        <dbReference type="ARBA" id="ARBA00023163"/>
    </source>
</evidence>
<evidence type="ECO:0000256" key="4">
    <source>
        <dbReference type="PROSITE-ProRule" id="PRU00169"/>
    </source>
</evidence>
<dbReference type="GO" id="GO:0000160">
    <property type="term" value="P:phosphorelay signal transduction system"/>
    <property type="evidence" value="ECO:0007669"/>
    <property type="project" value="InterPro"/>
</dbReference>
<evidence type="ECO:0000256" key="1">
    <source>
        <dbReference type="ARBA" id="ARBA00022553"/>
    </source>
</evidence>
<dbReference type="InterPro" id="IPR050595">
    <property type="entry name" value="Bact_response_regulator"/>
</dbReference>
<evidence type="ECO:0000256" key="2">
    <source>
        <dbReference type="ARBA" id="ARBA00023015"/>
    </source>
</evidence>
<comment type="caution">
    <text evidence="6">The sequence shown here is derived from an EMBL/GenBank/DDBJ whole genome shotgun (WGS) entry which is preliminary data.</text>
</comment>
<dbReference type="InterPro" id="IPR011006">
    <property type="entry name" value="CheY-like_superfamily"/>
</dbReference>
<keyword evidence="1 4" id="KW-0597">Phosphoprotein</keyword>
<keyword evidence="2" id="KW-0805">Transcription regulation</keyword>
<proteinExistence type="predicted"/>
<dbReference type="PROSITE" id="PS50110">
    <property type="entry name" value="RESPONSE_REGULATORY"/>
    <property type="match status" value="1"/>
</dbReference>
<dbReference type="AlphaFoldDB" id="A0A7X0JG88"/>
<gene>
    <name evidence="6" type="ORF">F4695_000333</name>
</gene>
<protein>
    <submittedName>
        <fullName evidence="6">Response regulator RpfG family c-di-GMP phosphodiesterase</fullName>
    </submittedName>
</protein>
<feature type="modified residue" description="4-aspartylphosphate" evidence="4">
    <location>
        <position position="55"/>
    </location>
</feature>
<dbReference type="PANTHER" id="PTHR44591:SF3">
    <property type="entry name" value="RESPONSE REGULATORY DOMAIN-CONTAINING PROTEIN"/>
    <property type="match status" value="1"/>
</dbReference>
<evidence type="ECO:0000259" key="5">
    <source>
        <dbReference type="PROSITE" id="PS50110"/>
    </source>
</evidence>
<dbReference type="EMBL" id="JACHBU010000001">
    <property type="protein sequence ID" value="MBB6507014.1"/>
    <property type="molecule type" value="Genomic_DNA"/>
</dbReference>
<keyword evidence="3" id="KW-0804">Transcription</keyword>
<sequence length="124" mass="13663">MSKHMILLLEDQPLISLDIEDALGAAGLNNVINLRSKQAALEWLQKNVPSIVILDLHLTDGDCYGVIQVLHDARIPFVVYSGSEKPQDWENELFSDGVWIDKPADPAFIVSVVEQKLAAVSARA</sequence>
<dbReference type="SUPFAM" id="SSF52172">
    <property type="entry name" value="CheY-like"/>
    <property type="match status" value="1"/>
</dbReference>
<name>A0A7X0JG88_9HYPH</name>
<dbReference type="Pfam" id="PF00072">
    <property type="entry name" value="Response_reg"/>
    <property type="match status" value="1"/>
</dbReference>
<evidence type="ECO:0000313" key="7">
    <source>
        <dbReference type="Proteomes" id="UP000585437"/>
    </source>
</evidence>
<organism evidence="6 7">
    <name type="scientific">Rhizobium soli</name>
    <dbReference type="NCBI Taxonomy" id="424798"/>
    <lineage>
        <taxon>Bacteria</taxon>
        <taxon>Pseudomonadati</taxon>
        <taxon>Pseudomonadota</taxon>
        <taxon>Alphaproteobacteria</taxon>
        <taxon>Hyphomicrobiales</taxon>
        <taxon>Rhizobiaceae</taxon>
        <taxon>Rhizobium/Agrobacterium group</taxon>
        <taxon>Rhizobium</taxon>
    </lineage>
</organism>
<dbReference type="Proteomes" id="UP000585437">
    <property type="component" value="Unassembled WGS sequence"/>
</dbReference>
<dbReference type="Gene3D" id="3.40.50.2300">
    <property type="match status" value="1"/>
</dbReference>